<protein>
    <recommendedName>
        <fullName evidence="3">Rieske domain-containing protein</fullName>
    </recommendedName>
</protein>
<dbReference type="EMBL" id="JAMXIB010000004">
    <property type="protein sequence ID" value="MCO5724529.1"/>
    <property type="molecule type" value="Genomic_DNA"/>
</dbReference>
<organism evidence="1 2">
    <name type="scientific">Robiginitalea marina</name>
    <dbReference type="NCBI Taxonomy" id="2954105"/>
    <lineage>
        <taxon>Bacteria</taxon>
        <taxon>Pseudomonadati</taxon>
        <taxon>Bacteroidota</taxon>
        <taxon>Flavobacteriia</taxon>
        <taxon>Flavobacteriales</taxon>
        <taxon>Flavobacteriaceae</taxon>
        <taxon>Robiginitalea</taxon>
    </lineage>
</organism>
<name>A0ABT1AXV6_9FLAO</name>
<evidence type="ECO:0008006" key="3">
    <source>
        <dbReference type="Google" id="ProtNLM"/>
    </source>
</evidence>
<comment type="caution">
    <text evidence="1">The sequence shown here is derived from an EMBL/GenBank/DDBJ whole genome shotgun (WGS) entry which is preliminary data.</text>
</comment>
<keyword evidence="2" id="KW-1185">Reference proteome</keyword>
<dbReference type="Proteomes" id="UP001206312">
    <property type="component" value="Unassembled WGS sequence"/>
</dbReference>
<proteinExistence type="predicted"/>
<sequence>MLIFAGNSKMPMVRNRLIPIFLLALTLVCCDSDTTQRNPYLQEVGFRFEVNLNLPLYSPLTTTGNAVYIGNTGVGIRGVFVMNTGFDLFRAFEATCPNHPPNACSTLSLDGQVARCGCEDFEYSLFTGQQLNRPDDGNRYFDMLEYRASRSGSSLIITN</sequence>
<gene>
    <name evidence="1" type="ORF">NG653_06655</name>
</gene>
<evidence type="ECO:0000313" key="1">
    <source>
        <dbReference type="EMBL" id="MCO5724529.1"/>
    </source>
</evidence>
<dbReference type="RefSeq" id="WP_252740905.1">
    <property type="nucleotide sequence ID" value="NZ_JAMXIB010000004.1"/>
</dbReference>
<reference evidence="1 2" key="1">
    <citation type="submission" date="2022-06" db="EMBL/GenBank/DDBJ databases">
        <authorList>
            <person name="Xuan X."/>
        </authorList>
    </citation>
    <scope>NUCLEOTIDE SEQUENCE [LARGE SCALE GENOMIC DNA]</scope>
    <source>
        <strain evidence="1 2">2V75</strain>
    </source>
</reference>
<evidence type="ECO:0000313" key="2">
    <source>
        <dbReference type="Proteomes" id="UP001206312"/>
    </source>
</evidence>
<accession>A0ABT1AXV6</accession>